<evidence type="ECO:0000313" key="1">
    <source>
        <dbReference type="EMBL" id="KAI4352929.1"/>
    </source>
</evidence>
<organism evidence="1 2">
    <name type="scientific">Bauhinia variegata</name>
    <name type="common">Purple orchid tree</name>
    <name type="synonym">Phanera variegata</name>
    <dbReference type="NCBI Taxonomy" id="167791"/>
    <lineage>
        <taxon>Eukaryota</taxon>
        <taxon>Viridiplantae</taxon>
        <taxon>Streptophyta</taxon>
        <taxon>Embryophyta</taxon>
        <taxon>Tracheophyta</taxon>
        <taxon>Spermatophyta</taxon>
        <taxon>Magnoliopsida</taxon>
        <taxon>eudicotyledons</taxon>
        <taxon>Gunneridae</taxon>
        <taxon>Pentapetalae</taxon>
        <taxon>rosids</taxon>
        <taxon>fabids</taxon>
        <taxon>Fabales</taxon>
        <taxon>Fabaceae</taxon>
        <taxon>Cercidoideae</taxon>
        <taxon>Cercideae</taxon>
        <taxon>Bauhiniinae</taxon>
        <taxon>Bauhinia</taxon>
    </lineage>
</organism>
<name>A0ACB9PY21_BAUVA</name>
<gene>
    <name evidence="1" type="ORF">L6164_007135</name>
</gene>
<protein>
    <submittedName>
        <fullName evidence="1">Uncharacterized protein</fullName>
    </submittedName>
</protein>
<sequence length="169" mass="18582">MKALAVFLISLLAFQTVLFSTTIVTQARPLLPIMENPKNFLMKNTYYSPEAFREIPSPPPPPEVAPPIHPHAAIKFMPDLLQLSGEFPSNQKLFTAPTVKDARPFGLILDSSGNGNRFVKKNPMDVEKRGATPSPPPPPRHSPPVGPVLKHKSPPNPNPPDELHQFAFA</sequence>
<comment type="caution">
    <text evidence="1">The sequence shown here is derived from an EMBL/GenBank/DDBJ whole genome shotgun (WGS) entry which is preliminary data.</text>
</comment>
<dbReference type="EMBL" id="CM039428">
    <property type="protein sequence ID" value="KAI4352929.1"/>
    <property type="molecule type" value="Genomic_DNA"/>
</dbReference>
<proteinExistence type="predicted"/>
<accession>A0ACB9PY21</accession>
<reference evidence="1 2" key="1">
    <citation type="journal article" date="2022" name="DNA Res.">
        <title>Chromosomal-level genome assembly of the orchid tree Bauhinia variegata (Leguminosae; Cercidoideae) supports the allotetraploid origin hypothesis of Bauhinia.</title>
        <authorList>
            <person name="Zhong Y."/>
            <person name="Chen Y."/>
            <person name="Zheng D."/>
            <person name="Pang J."/>
            <person name="Liu Y."/>
            <person name="Luo S."/>
            <person name="Meng S."/>
            <person name="Qian L."/>
            <person name="Wei D."/>
            <person name="Dai S."/>
            <person name="Zhou R."/>
        </authorList>
    </citation>
    <scope>NUCLEOTIDE SEQUENCE [LARGE SCALE GENOMIC DNA]</scope>
    <source>
        <strain evidence="1">BV-YZ2020</strain>
    </source>
</reference>
<dbReference type="Proteomes" id="UP000828941">
    <property type="component" value="Chromosome 3"/>
</dbReference>
<keyword evidence="2" id="KW-1185">Reference proteome</keyword>
<evidence type="ECO:0000313" key="2">
    <source>
        <dbReference type="Proteomes" id="UP000828941"/>
    </source>
</evidence>